<organism evidence="6 7">
    <name type="scientific">Candidatus Buchananbacteria bacterium RIFCSPHIGHO2_01_FULL_46_12</name>
    <dbReference type="NCBI Taxonomy" id="1797536"/>
    <lineage>
        <taxon>Bacteria</taxon>
        <taxon>Candidatus Buchananiibacteriota</taxon>
    </lineage>
</organism>
<dbReference type="GO" id="GO:0006189">
    <property type="term" value="P:'de novo' IMP biosynthetic process"/>
    <property type="evidence" value="ECO:0007669"/>
    <property type="project" value="TreeGrafter"/>
</dbReference>
<proteinExistence type="predicted"/>
<feature type="domain" description="Formyl transferase N-terminal" evidence="5">
    <location>
        <begin position="9"/>
        <end position="195"/>
    </location>
</feature>
<dbReference type="GO" id="GO:0005829">
    <property type="term" value="C:cytosol"/>
    <property type="evidence" value="ECO:0007669"/>
    <property type="project" value="TreeGrafter"/>
</dbReference>
<keyword evidence="3" id="KW-0808">Transferase</keyword>
<evidence type="ECO:0000256" key="2">
    <source>
        <dbReference type="ARBA" id="ARBA00012254"/>
    </source>
</evidence>
<reference evidence="6 7" key="1">
    <citation type="journal article" date="2016" name="Nat. Commun.">
        <title>Thousands of microbial genomes shed light on interconnected biogeochemical processes in an aquifer system.</title>
        <authorList>
            <person name="Anantharaman K."/>
            <person name="Brown C.T."/>
            <person name="Hug L.A."/>
            <person name="Sharon I."/>
            <person name="Castelle C.J."/>
            <person name="Probst A.J."/>
            <person name="Thomas B.C."/>
            <person name="Singh A."/>
            <person name="Wilkins M.J."/>
            <person name="Karaoz U."/>
            <person name="Brodie E.L."/>
            <person name="Williams K.H."/>
            <person name="Hubbard S.S."/>
            <person name="Banfield J.F."/>
        </authorList>
    </citation>
    <scope>NUCLEOTIDE SEQUENCE [LARGE SCALE GENOMIC DNA]</scope>
</reference>
<dbReference type="EC" id="2.1.2.2" evidence="2"/>
<dbReference type="PANTHER" id="PTHR43369">
    <property type="entry name" value="PHOSPHORIBOSYLGLYCINAMIDE FORMYLTRANSFERASE"/>
    <property type="match status" value="1"/>
</dbReference>
<dbReference type="Pfam" id="PF00551">
    <property type="entry name" value="Formyl_trans_N"/>
    <property type="match status" value="1"/>
</dbReference>
<dbReference type="SUPFAM" id="SSF53328">
    <property type="entry name" value="Formyltransferase"/>
    <property type="match status" value="1"/>
</dbReference>
<keyword evidence="4" id="KW-0658">Purine biosynthesis</keyword>
<evidence type="ECO:0000259" key="5">
    <source>
        <dbReference type="Pfam" id="PF00551"/>
    </source>
</evidence>
<evidence type="ECO:0000256" key="1">
    <source>
        <dbReference type="ARBA" id="ARBA00005054"/>
    </source>
</evidence>
<name>A0A1G1Y1B0_9BACT</name>
<dbReference type="EMBL" id="MHIF01000065">
    <property type="protein sequence ID" value="OGY46078.1"/>
    <property type="molecule type" value="Genomic_DNA"/>
</dbReference>
<evidence type="ECO:0000256" key="3">
    <source>
        <dbReference type="ARBA" id="ARBA00022679"/>
    </source>
</evidence>
<evidence type="ECO:0000313" key="6">
    <source>
        <dbReference type="EMBL" id="OGY46078.1"/>
    </source>
</evidence>
<evidence type="ECO:0000313" key="7">
    <source>
        <dbReference type="Proteomes" id="UP000178432"/>
    </source>
</evidence>
<comment type="caution">
    <text evidence="6">The sequence shown here is derived from an EMBL/GenBank/DDBJ whole genome shotgun (WGS) entry which is preliminary data.</text>
</comment>
<comment type="pathway">
    <text evidence="1">Purine metabolism; IMP biosynthesis via de novo pathway; N(2)-formyl-N(1)-(5-phospho-D-ribosyl)glycinamide from N(1)-(5-phospho-D-ribosyl)glycinamide (10-formyl THF route): step 1/1.</text>
</comment>
<dbReference type="GO" id="GO:0004644">
    <property type="term" value="F:phosphoribosylglycinamide formyltransferase activity"/>
    <property type="evidence" value="ECO:0007669"/>
    <property type="project" value="UniProtKB-EC"/>
</dbReference>
<evidence type="ECO:0000256" key="4">
    <source>
        <dbReference type="ARBA" id="ARBA00022755"/>
    </source>
</evidence>
<dbReference type="Proteomes" id="UP000178432">
    <property type="component" value="Unassembled WGS sequence"/>
</dbReference>
<dbReference type="PANTHER" id="PTHR43369:SF2">
    <property type="entry name" value="PHOSPHORIBOSYLGLYCINAMIDE FORMYLTRANSFERASE"/>
    <property type="match status" value="1"/>
</dbReference>
<dbReference type="InterPro" id="IPR036477">
    <property type="entry name" value="Formyl_transf_N_sf"/>
</dbReference>
<dbReference type="InterPro" id="IPR002376">
    <property type="entry name" value="Formyl_transf_N"/>
</dbReference>
<gene>
    <name evidence="6" type="ORF">A2663_00860</name>
</gene>
<dbReference type="AlphaFoldDB" id="A0A1G1Y1B0"/>
<sequence>MRKLERPEIVVFVSGSKDGGGSGLAELVNNIKTGVLNARIISVVSNHANGGVAKIARVEKIDFAHFHGPFEEQLYLGIVKFASSGYVDPFVILSGWLKPVVGLIPEFTVNTHPGPLPNPGQPLKFGGKGMYGQHVHEACLKAFLAKEIDCSAVSMHFVTPNYDEGPVFFRYPVRIKNDDTPQTLGARVNKIEHGWQSWATNLVVTGQIRLLDGKVIVPEWYKLMEFCPAYLR</sequence>
<protein>
    <recommendedName>
        <fullName evidence="2">phosphoribosylglycinamide formyltransferase 1</fullName>
        <ecNumber evidence="2">2.1.2.2</ecNumber>
    </recommendedName>
</protein>
<accession>A0A1G1Y1B0</accession>
<dbReference type="Gene3D" id="3.40.50.170">
    <property type="entry name" value="Formyl transferase, N-terminal domain"/>
    <property type="match status" value="1"/>
</dbReference>